<sequence length="36" mass="4232">MKTLRNWITRWRAPQASALTPEERAELALRSFPKCC</sequence>
<proteinExistence type="predicted"/>
<gene>
    <name evidence="1" type="ORF">CLV88_102247</name>
</gene>
<reference evidence="1 2" key="1">
    <citation type="submission" date="2018-03" db="EMBL/GenBank/DDBJ databases">
        <title>Genomic Encyclopedia of Archaeal and Bacterial Type Strains, Phase II (KMG-II): from individual species to whole genera.</title>
        <authorList>
            <person name="Goeker M."/>
        </authorList>
    </citation>
    <scope>NUCLEOTIDE SEQUENCE [LARGE SCALE GENOMIC DNA]</scope>
    <source>
        <strain evidence="1 2">DSM 100673</strain>
    </source>
</reference>
<protein>
    <submittedName>
        <fullName evidence="1">Uncharacterized protein</fullName>
    </submittedName>
</protein>
<dbReference type="EMBL" id="PYGJ01000002">
    <property type="protein sequence ID" value="PSL21127.1"/>
    <property type="molecule type" value="Genomic_DNA"/>
</dbReference>
<dbReference type="Proteomes" id="UP000240418">
    <property type="component" value="Unassembled WGS sequence"/>
</dbReference>
<evidence type="ECO:0000313" key="1">
    <source>
        <dbReference type="EMBL" id="PSL21127.1"/>
    </source>
</evidence>
<keyword evidence="2" id="KW-1185">Reference proteome</keyword>
<dbReference type="AlphaFoldDB" id="A0A2P8FHC9"/>
<comment type="caution">
    <text evidence="1">The sequence shown here is derived from an EMBL/GenBank/DDBJ whole genome shotgun (WGS) entry which is preliminary data.</text>
</comment>
<organism evidence="1 2">
    <name type="scientific">Shimia abyssi</name>
    <dbReference type="NCBI Taxonomy" id="1662395"/>
    <lineage>
        <taxon>Bacteria</taxon>
        <taxon>Pseudomonadati</taxon>
        <taxon>Pseudomonadota</taxon>
        <taxon>Alphaproteobacteria</taxon>
        <taxon>Rhodobacterales</taxon>
        <taxon>Roseobacteraceae</taxon>
    </lineage>
</organism>
<evidence type="ECO:0000313" key="2">
    <source>
        <dbReference type="Proteomes" id="UP000240418"/>
    </source>
</evidence>
<accession>A0A2P8FHC9</accession>
<name>A0A2P8FHC9_9RHOB</name>